<name>A0AC61NIV5_9BACT</name>
<accession>A0AC61NIV5</accession>
<dbReference type="EMBL" id="CP081303">
    <property type="protein sequence ID" value="QZE15666.1"/>
    <property type="molecule type" value="Genomic_DNA"/>
</dbReference>
<proteinExistence type="predicted"/>
<evidence type="ECO:0000313" key="2">
    <source>
        <dbReference type="Proteomes" id="UP000826212"/>
    </source>
</evidence>
<reference evidence="1" key="1">
    <citation type="submission" date="2021-08" db="EMBL/GenBank/DDBJ databases">
        <title>Novel anaerobic bacterium isolated from sea squirt in East Sea, Republic of Korea.</title>
        <authorList>
            <person name="Nguyen T.H."/>
            <person name="Li Z."/>
            <person name="Lee Y.-J."/>
            <person name="Ko J."/>
            <person name="Kim S.-G."/>
        </authorList>
    </citation>
    <scope>NUCLEOTIDE SEQUENCE</scope>
    <source>
        <strain evidence="1">KCTC 25031</strain>
    </source>
</reference>
<organism evidence="1 2">
    <name type="scientific">Halosquirtibacter laminarini</name>
    <dbReference type="NCBI Taxonomy" id="3374600"/>
    <lineage>
        <taxon>Bacteria</taxon>
        <taxon>Pseudomonadati</taxon>
        <taxon>Bacteroidota</taxon>
        <taxon>Bacteroidia</taxon>
        <taxon>Marinilabiliales</taxon>
        <taxon>Prolixibacteraceae</taxon>
        <taxon>Halosquirtibacter</taxon>
    </lineage>
</organism>
<gene>
    <name evidence="1" type="ORF">K4L44_07490</name>
</gene>
<keyword evidence="2" id="KW-1185">Reference proteome</keyword>
<evidence type="ECO:0000313" key="1">
    <source>
        <dbReference type="EMBL" id="QZE15666.1"/>
    </source>
</evidence>
<protein>
    <submittedName>
        <fullName evidence="1">DUF2326 domain-containing protein</fullName>
    </submittedName>
</protein>
<dbReference type="Proteomes" id="UP000826212">
    <property type="component" value="Chromosome"/>
</dbReference>
<sequence>MQLISLTANMPSFKTVNFINETGLNFIVATQVNNRSSNNDESPTSNGVGKSLIVALVHFCLGSSSKTVFKSKLKEWTFTLTFKIEGSEYVSSRSTENQNVIVFNGRELKIKDFKDKLEALLFRIPENVSQLSFRSLIPFFARPRKASYNMFNNPNAVKNAYQIQVTNALLLGLNIFLIEEKFKLRKEQERIKKLVSDLKNDDLLKEFFNRKKDSSIELQQIKDDIDLLQTKLNKFEVAEDYYEVNAEADKLKNELDKINNKIVLFQNQIRKIDQTLKLSPDIDKQNIENIYKEASIIIKQDALKTLDELEKFYQNLTSSRNKRLQEQKTSFQREIEDLQNQSKERVNKLDSRLRYLDAKQALDVYTKMNQKLSDLRAQEANVRRYDELIESYNKNKIKIDKKFIESTENTIQYLIDSREKTNVLNDFFRELAKRFYPKSGAGISIINNSGENQIRFDIDAKIEADASDGINNIKIFCYDLTLLLKGESHNVNFLFHDSRLLSDTDPRQIAELFKVLADYIKISGKQYNLTLNQNQLEEVKQYLSEEEFKTIITDNICLELKDGNPKDKLLGIQIDMIYD</sequence>